<gene>
    <name evidence="1" type="ORF">ALC57_18238</name>
</gene>
<evidence type="ECO:0000313" key="1">
    <source>
        <dbReference type="EMBL" id="KYN09717.1"/>
    </source>
</evidence>
<proteinExistence type="predicted"/>
<dbReference type="GO" id="GO:0003676">
    <property type="term" value="F:nucleic acid binding"/>
    <property type="evidence" value="ECO:0007669"/>
    <property type="project" value="InterPro"/>
</dbReference>
<name>A0A195DA28_9HYME</name>
<dbReference type="AlphaFoldDB" id="A0A195DA28"/>
<sequence>MVPTRWLSSPFHTCCAILNRKFGNRWIGRTGNHKWPPRSPDLTPLDFSLWGKLKADVYHNAPTTKEDMRERIQRACAAIDQDTSMCNTVDKRFRQCLAVDGHHFEPL</sequence>
<evidence type="ECO:0000313" key="2">
    <source>
        <dbReference type="Proteomes" id="UP000078492"/>
    </source>
</evidence>
<organism evidence="1 2">
    <name type="scientific">Trachymyrmex cornetzi</name>
    <dbReference type="NCBI Taxonomy" id="471704"/>
    <lineage>
        <taxon>Eukaryota</taxon>
        <taxon>Metazoa</taxon>
        <taxon>Ecdysozoa</taxon>
        <taxon>Arthropoda</taxon>
        <taxon>Hexapoda</taxon>
        <taxon>Insecta</taxon>
        <taxon>Pterygota</taxon>
        <taxon>Neoptera</taxon>
        <taxon>Endopterygota</taxon>
        <taxon>Hymenoptera</taxon>
        <taxon>Apocrita</taxon>
        <taxon>Aculeata</taxon>
        <taxon>Formicoidea</taxon>
        <taxon>Formicidae</taxon>
        <taxon>Myrmicinae</taxon>
        <taxon>Trachymyrmex</taxon>
    </lineage>
</organism>
<dbReference type="PANTHER" id="PTHR47326:SF1">
    <property type="entry name" value="HTH PSQ-TYPE DOMAIN-CONTAINING PROTEIN"/>
    <property type="match status" value="1"/>
</dbReference>
<accession>A0A195DA28</accession>
<protein>
    <submittedName>
        <fullName evidence="1">Uncharacterized protein</fullName>
    </submittedName>
</protein>
<dbReference type="STRING" id="471704.A0A195DA28"/>
<dbReference type="PANTHER" id="PTHR47326">
    <property type="entry name" value="TRANSPOSABLE ELEMENT TC3 TRANSPOSASE-LIKE PROTEIN"/>
    <property type="match status" value="1"/>
</dbReference>
<dbReference type="EMBL" id="KQ981082">
    <property type="protein sequence ID" value="KYN09717.1"/>
    <property type="molecule type" value="Genomic_DNA"/>
</dbReference>
<reference evidence="1 2" key="1">
    <citation type="submission" date="2015-09" db="EMBL/GenBank/DDBJ databases">
        <title>Trachymyrmex cornetzi WGS genome.</title>
        <authorList>
            <person name="Nygaard S."/>
            <person name="Hu H."/>
            <person name="Boomsma J."/>
            <person name="Zhang G."/>
        </authorList>
    </citation>
    <scope>NUCLEOTIDE SEQUENCE [LARGE SCALE GENOMIC DNA]</scope>
    <source>
        <strain evidence="1">Tcor2-1</strain>
        <tissue evidence="1">Whole body</tissue>
    </source>
</reference>
<keyword evidence="2" id="KW-1185">Reference proteome</keyword>
<dbReference type="Gene3D" id="3.30.420.10">
    <property type="entry name" value="Ribonuclease H-like superfamily/Ribonuclease H"/>
    <property type="match status" value="1"/>
</dbReference>
<dbReference type="InterPro" id="IPR036397">
    <property type="entry name" value="RNaseH_sf"/>
</dbReference>
<dbReference type="Proteomes" id="UP000078492">
    <property type="component" value="Unassembled WGS sequence"/>
</dbReference>